<dbReference type="Proteomes" id="UP001174909">
    <property type="component" value="Unassembled WGS sequence"/>
</dbReference>
<dbReference type="SMART" id="SM00028">
    <property type="entry name" value="TPR"/>
    <property type="match status" value="6"/>
</dbReference>
<sequence>YLTESHSSLAESQLGLIRSRFSQLNETARAQVKSPAVSGGKKTYLHVELMEKVKELKMLNLFAAQLLCEQFHHDSTLKPSPLQECEVLLELAEVRLSIGPLSSALQLAQDLLKMSQTHCLGMEFNIELLLGHAFRATGKFGEACEHYKKAEFRTSLSPCEDSKILAFIYQQICTYEMGKNTEALSKLSPLVSNPSLSNFTEGLLNEALGSIYRSIANWHSAVQFFEESIRLADEAGDKVRVAERRALLGRVYRSSGQYQRALELQEQFYEFALSRGDKSSLASACGFIGFTNYSLTQPDYDKAVTFLATRLHLSTELEDRQGFRWCLNNIGKCYLDLKRPEISLELFRVSAEIAKELNSLLGEGTAYGNMGTAFRALKRHRDAVTYHLLYAENAEKRLDTGGMAIMQNELALDYLLVGDLDSARKYCLLALKTGLEIRARLSQEDDVLKISNFDKNQAKAYAMLQCILVRQGLIEASLLVSEMGRARALADLVKRGSKASSSFLEKIDQIVDEEGNISPEAVAEAMREVGLLVRRLKSNLVVYSLVESPADEKVRETNLYTWLVQCRNDDDRVEVTFRSVVLGEVEAAKSSFVLNESYYSNLVREVGVEGSNFASLEHQSLHEVSLTATDKSSNDRSGPESDGATRDIKRRKKKVADAREDKLTQLYNLLVSPIEAHIARESEVDVPRVTLIPQGHLFNVPFPALKGPRGYMIQQFVISLSPSMYLLHLASGKGVTSPFAQPDSIKALIVGDPKMPLESISQLPGAQTEADTIHSIIGGKLLCGAIASKAAVIAHLPSHNVIHLATHAILGNSVSELDSSDAHRDGDYSIKGAVVLAKSDASCSGILTSTEIQKLPLSSELVVLSCCRTGRGKVTGDGILGLSRSIISAGADSLIVTLWAIHDDSSPILMERFYRQYKESRDGPSALREATLHLIKTGYGPGHWGAFCFLGVSPAIKPVNATH</sequence>
<evidence type="ECO:0000259" key="2">
    <source>
        <dbReference type="Pfam" id="PF12770"/>
    </source>
</evidence>
<dbReference type="AlphaFoldDB" id="A0AA35WQ15"/>
<name>A0AA35WQ15_GEOBA</name>
<dbReference type="SUPFAM" id="SSF48452">
    <property type="entry name" value="TPR-like"/>
    <property type="match status" value="1"/>
</dbReference>
<dbReference type="SUPFAM" id="SSF81901">
    <property type="entry name" value="HCP-like"/>
    <property type="match status" value="1"/>
</dbReference>
<dbReference type="EMBL" id="CASHTH010002113">
    <property type="protein sequence ID" value="CAI8024971.1"/>
    <property type="molecule type" value="Genomic_DNA"/>
</dbReference>
<reference evidence="3" key="1">
    <citation type="submission" date="2023-03" db="EMBL/GenBank/DDBJ databases">
        <authorList>
            <person name="Steffen K."/>
            <person name="Cardenas P."/>
        </authorList>
    </citation>
    <scope>NUCLEOTIDE SEQUENCE</scope>
</reference>
<organism evidence="3 4">
    <name type="scientific">Geodia barretti</name>
    <name type="common">Barrett's horny sponge</name>
    <dbReference type="NCBI Taxonomy" id="519541"/>
    <lineage>
        <taxon>Eukaryota</taxon>
        <taxon>Metazoa</taxon>
        <taxon>Porifera</taxon>
        <taxon>Demospongiae</taxon>
        <taxon>Heteroscleromorpha</taxon>
        <taxon>Tetractinellida</taxon>
        <taxon>Astrophorina</taxon>
        <taxon>Geodiidae</taxon>
        <taxon>Geodia</taxon>
    </lineage>
</organism>
<evidence type="ECO:0000256" key="1">
    <source>
        <dbReference type="SAM" id="MobiDB-lite"/>
    </source>
</evidence>
<feature type="compositionally biased region" description="Basic and acidic residues" evidence="1">
    <location>
        <begin position="632"/>
        <end position="647"/>
    </location>
</feature>
<feature type="domain" description="CHAT" evidence="2">
    <location>
        <begin position="662"/>
        <end position="951"/>
    </location>
</feature>
<protein>
    <submittedName>
        <fullName evidence="3">Tetratricopeptide repeat protein 28</fullName>
    </submittedName>
</protein>
<keyword evidence="4" id="KW-1185">Reference proteome</keyword>
<dbReference type="Pfam" id="PF12770">
    <property type="entry name" value="CHAT"/>
    <property type="match status" value="1"/>
</dbReference>
<comment type="caution">
    <text evidence="3">The sequence shown here is derived from an EMBL/GenBank/DDBJ whole genome shotgun (WGS) entry which is preliminary data.</text>
</comment>
<accession>A0AA35WQ15</accession>
<dbReference type="InterPro" id="IPR019734">
    <property type="entry name" value="TPR_rpt"/>
</dbReference>
<dbReference type="Pfam" id="PF13424">
    <property type="entry name" value="TPR_12"/>
    <property type="match status" value="1"/>
</dbReference>
<dbReference type="InterPro" id="IPR024983">
    <property type="entry name" value="CHAT_dom"/>
</dbReference>
<dbReference type="PANTHER" id="PTHR10098">
    <property type="entry name" value="RAPSYN-RELATED"/>
    <property type="match status" value="1"/>
</dbReference>
<dbReference type="Gene3D" id="1.25.40.10">
    <property type="entry name" value="Tetratricopeptide repeat domain"/>
    <property type="match status" value="1"/>
</dbReference>
<evidence type="ECO:0000313" key="3">
    <source>
        <dbReference type="EMBL" id="CAI8024971.1"/>
    </source>
</evidence>
<proteinExistence type="predicted"/>
<feature type="non-terminal residue" evidence="3">
    <location>
        <position position="1"/>
    </location>
</feature>
<evidence type="ECO:0000313" key="4">
    <source>
        <dbReference type="Proteomes" id="UP001174909"/>
    </source>
</evidence>
<dbReference type="PANTHER" id="PTHR10098:SF108">
    <property type="entry name" value="TETRATRICOPEPTIDE REPEAT PROTEIN 28"/>
    <property type="match status" value="1"/>
</dbReference>
<dbReference type="InterPro" id="IPR011990">
    <property type="entry name" value="TPR-like_helical_dom_sf"/>
</dbReference>
<gene>
    <name evidence="3" type="ORF">GBAR_LOCUS14466</name>
</gene>
<feature type="region of interest" description="Disordered" evidence="1">
    <location>
        <begin position="624"/>
        <end position="654"/>
    </location>
</feature>